<keyword evidence="6" id="KW-1133">Transmembrane helix</keyword>
<keyword evidence="6" id="KW-0472">Membrane</keyword>
<accession>A0A183IC80</accession>
<feature type="domain" description="PPM-type phosphatase" evidence="7">
    <location>
        <begin position="111"/>
        <end position="403"/>
    </location>
</feature>
<dbReference type="SMART" id="SM00332">
    <property type="entry name" value="PP2Cc"/>
    <property type="match status" value="1"/>
</dbReference>
<keyword evidence="9" id="KW-1185">Reference proteome</keyword>
<dbReference type="PROSITE" id="PS01032">
    <property type="entry name" value="PPM_1"/>
    <property type="match status" value="1"/>
</dbReference>
<evidence type="ECO:0000313" key="8">
    <source>
        <dbReference type="EMBL" id="VDO93627.1"/>
    </source>
</evidence>
<gene>
    <name evidence="8" type="ORF">SBAD_LOCUS1224</name>
</gene>
<keyword evidence="1" id="KW-0479">Metal-binding</keyword>
<dbReference type="SUPFAM" id="SSF81606">
    <property type="entry name" value="PP2C-like"/>
    <property type="match status" value="1"/>
</dbReference>
<keyword evidence="2 4" id="KW-0378">Hydrolase</keyword>
<reference evidence="10" key="1">
    <citation type="submission" date="2016-06" db="UniProtKB">
        <authorList>
            <consortium name="WormBaseParasite"/>
        </authorList>
    </citation>
    <scope>IDENTIFICATION</scope>
</reference>
<dbReference type="PROSITE" id="PS51746">
    <property type="entry name" value="PPM_2"/>
    <property type="match status" value="1"/>
</dbReference>
<dbReference type="CDD" id="cd00143">
    <property type="entry name" value="PP2Cc"/>
    <property type="match status" value="1"/>
</dbReference>
<dbReference type="InterPro" id="IPR001932">
    <property type="entry name" value="PPM-type_phosphatase-like_dom"/>
</dbReference>
<evidence type="ECO:0000313" key="9">
    <source>
        <dbReference type="Proteomes" id="UP000270296"/>
    </source>
</evidence>
<dbReference type="InterPro" id="IPR015655">
    <property type="entry name" value="PP2C"/>
</dbReference>
<dbReference type="Proteomes" id="UP000270296">
    <property type="component" value="Unassembled WGS sequence"/>
</dbReference>
<evidence type="ECO:0000256" key="6">
    <source>
        <dbReference type="SAM" id="Phobius"/>
    </source>
</evidence>
<evidence type="ECO:0000256" key="5">
    <source>
        <dbReference type="SAM" id="MobiDB-lite"/>
    </source>
</evidence>
<dbReference type="EMBL" id="UZAM01006753">
    <property type="protein sequence ID" value="VDO93627.1"/>
    <property type="molecule type" value="Genomic_DNA"/>
</dbReference>
<dbReference type="GO" id="GO:0005739">
    <property type="term" value="C:mitochondrion"/>
    <property type="evidence" value="ECO:0007669"/>
    <property type="project" value="TreeGrafter"/>
</dbReference>
<feature type="transmembrane region" description="Helical" evidence="6">
    <location>
        <begin position="21"/>
        <end position="38"/>
    </location>
</feature>
<proteinExistence type="inferred from homology"/>
<dbReference type="Pfam" id="PF00481">
    <property type="entry name" value="PP2C"/>
    <property type="match status" value="1"/>
</dbReference>
<keyword evidence="6" id="KW-0812">Transmembrane</keyword>
<dbReference type="AlphaFoldDB" id="A0A183IC80"/>
<comment type="similarity">
    <text evidence="4">Belongs to the PP2C family.</text>
</comment>
<dbReference type="PANTHER" id="PTHR13832:SF792">
    <property type="entry name" value="GM14286P"/>
    <property type="match status" value="1"/>
</dbReference>
<dbReference type="PANTHER" id="PTHR13832">
    <property type="entry name" value="PROTEIN PHOSPHATASE 2C"/>
    <property type="match status" value="1"/>
</dbReference>
<dbReference type="GO" id="GO:0004741">
    <property type="term" value="F:[pyruvate dehydrogenase (acetyl-transferring)]-phosphatase activity"/>
    <property type="evidence" value="ECO:0007669"/>
    <property type="project" value="TreeGrafter"/>
</dbReference>
<name>A0A183IC80_9BILA</name>
<dbReference type="OrthoDB" id="420076at2759"/>
<dbReference type="GO" id="GO:0046872">
    <property type="term" value="F:metal ion binding"/>
    <property type="evidence" value="ECO:0007669"/>
    <property type="project" value="UniProtKB-KW"/>
</dbReference>
<evidence type="ECO:0000313" key="10">
    <source>
        <dbReference type="WBParaSite" id="SBAD_0000127401-mRNA-1"/>
    </source>
</evidence>
<evidence type="ECO:0000256" key="2">
    <source>
        <dbReference type="ARBA" id="ARBA00022801"/>
    </source>
</evidence>
<dbReference type="WBParaSite" id="SBAD_0000127401-mRNA-1">
    <property type="protein sequence ID" value="SBAD_0000127401-mRNA-1"/>
    <property type="gene ID" value="SBAD_0000127401"/>
</dbReference>
<dbReference type="Gene3D" id="3.60.40.10">
    <property type="entry name" value="PPM-type phosphatase domain"/>
    <property type="match status" value="1"/>
</dbReference>
<feature type="region of interest" description="Disordered" evidence="5">
    <location>
        <begin position="376"/>
        <end position="403"/>
    </location>
</feature>
<evidence type="ECO:0000256" key="4">
    <source>
        <dbReference type="RuleBase" id="RU003465"/>
    </source>
</evidence>
<dbReference type="InterPro" id="IPR036457">
    <property type="entry name" value="PPM-type-like_dom_sf"/>
</dbReference>
<evidence type="ECO:0000259" key="7">
    <source>
        <dbReference type="PROSITE" id="PS51746"/>
    </source>
</evidence>
<evidence type="ECO:0000256" key="3">
    <source>
        <dbReference type="ARBA" id="ARBA00022912"/>
    </source>
</evidence>
<reference evidence="8 9" key="2">
    <citation type="submission" date="2018-11" db="EMBL/GenBank/DDBJ databases">
        <authorList>
            <consortium name="Pathogen Informatics"/>
        </authorList>
    </citation>
    <scope>NUCLEOTIDE SEQUENCE [LARGE SCALE GENOMIC DNA]</scope>
</reference>
<protein>
    <submittedName>
        <fullName evidence="10">PPM-type phosphatase domain-containing protein</fullName>
    </submittedName>
</protein>
<organism evidence="10">
    <name type="scientific">Soboliphyme baturini</name>
    <dbReference type="NCBI Taxonomy" id="241478"/>
    <lineage>
        <taxon>Eukaryota</taxon>
        <taxon>Metazoa</taxon>
        <taxon>Ecdysozoa</taxon>
        <taxon>Nematoda</taxon>
        <taxon>Enoplea</taxon>
        <taxon>Dorylaimia</taxon>
        <taxon>Dioctophymatida</taxon>
        <taxon>Dioctophymatoidea</taxon>
        <taxon>Soboliphymatidae</taxon>
        <taxon>Soboliphyme</taxon>
    </lineage>
</organism>
<evidence type="ECO:0000256" key="1">
    <source>
        <dbReference type="ARBA" id="ARBA00022723"/>
    </source>
</evidence>
<keyword evidence="3 4" id="KW-0904">Protein phosphatase</keyword>
<dbReference type="InterPro" id="IPR000222">
    <property type="entry name" value="PP2C_BS"/>
</dbReference>
<sequence>MRGCGITTLPCRHSLIKASDFVAYWYFGTSVIFLSMFGSRRRDAVPLNLKICFDSLSQLCYRSGHVQACAGTPIRHASIRPNPREELSPYQVDQLLRRKEFSKTIGEGNSVLGYDTNQVAANSPCEDHHTEAWCPLINTNFFGVFDGHGGSGCSRSAATRLYDYMALSLLPEKMLKELFVGDKFPQLNTILSTSSDPQIPAEFSDAHFRNLRNFARHCSKNYYSLRTAFVTFDNDLSRDAMPDKKGIVELMKLKVVVSGSCACVASIRGSHLHIAHVGDSAAVLGVQSEDGVWSARRLTKDHTIDNQEEEQRIRMEHPKNEAYTVLKDDRLLGILFPLRAFGDIRIGNHVLTKDFRQIFILHGRFSFLVAQANESDSASNVPDPVPESELAEENWSLERTPSI</sequence>